<evidence type="ECO:0000313" key="3">
    <source>
        <dbReference type="Proteomes" id="UP000029713"/>
    </source>
</evidence>
<comment type="caution">
    <text evidence="2">The sequence shown here is derived from an EMBL/GenBank/DDBJ whole genome shotgun (WGS) entry which is preliminary data.</text>
</comment>
<reference evidence="2 3" key="1">
    <citation type="submission" date="2014-07" db="EMBL/GenBank/DDBJ databases">
        <title>Biosystematic studies on Modestobacter strains isolated from extreme hyper-arid desert soil and from historic building.</title>
        <authorList>
            <person name="Bukarasam K."/>
            <person name="Bull A."/>
            <person name="Girard G."/>
            <person name="van Wezel G."/>
            <person name="Goodfellow M."/>
        </authorList>
    </citation>
    <scope>NUCLEOTIDE SEQUENCE [LARGE SCALE GENOMIC DNA]</scope>
    <source>
        <strain evidence="2 3">KNN45-2b</strain>
    </source>
</reference>
<feature type="region of interest" description="Disordered" evidence="1">
    <location>
        <begin position="76"/>
        <end position="99"/>
    </location>
</feature>
<dbReference type="Proteomes" id="UP000029713">
    <property type="component" value="Unassembled WGS sequence"/>
</dbReference>
<keyword evidence="3" id="KW-1185">Reference proteome</keyword>
<feature type="compositionally biased region" description="Basic and acidic residues" evidence="1">
    <location>
        <begin position="89"/>
        <end position="99"/>
    </location>
</feature>
<dbReference type="OrthoDB" id="4232596at2"/>
<dbReference type="AlphaFoldDB" id="A0A098Y8N5"/>
<protein>
    <recommendedName>
        <fullName evidence="4">FMN-binding domain-containing protein</fullName>
    </recommendedName>
</protein>
<evidence type="ECO:0000256" key="1">
    <source>
        <dbReference type="SAM" id="MobiDB-lite"/>
    </source>
</evidence>
<evidence type="ECO:0008006" key="4">
    <source>
        <dbReference type="Google" id="ProtNLM"/>
    </source>
</evidence>
<sequence>MESRYQDGAYSADGWYGSLPSSIGVELTLEDDVITDVGVTTHATDPTSLDYQQRFADAVPEVVIGRPIDEVRVSELAGSSGTPDGFNDALDRIKNEASR</sequence>
<dbReference type="STRING" id="1522368.IN07_10310"/>
<evidence type="ECO:0000313" key="2">
    <source>
        <dbReference type="EMBL" id="KGH46824.1"/>
    </source>
</evidence>
<dbReference type="RefSeq" id="WP_036335564.1">
    <property type="nucleotide sequence ID" value="NZ_JPMX01000040.1"/>
</dbReference>
<proteinExistence type="predicted"/>
<organism evidence="2 3">
    <name type="scientific">Modestobacter caceresii</name>
    <dbReference type="NCBI Taxonomy" id="1522368"/>
    <lineage>
        <taxon>Bacteria</taxon>
        <taxon>Bacillati</taxon>
        <taxon>Actinomycetota</taxon>
        <taxon>Actinomycetes</taxon>
        <taxon>Geodermatophilales</taxon>
        <taxon>Geodermatophilaceae</taxon>
        <taxon>Modestobacter</taxon>
    </lineage>
</organism>
<accession>A0A098Y8N5</accession>
<name>A0A098Y8N5_9ACTN</name>
<gene>
    <name evidence="2" type="ORF">IN07_10310</name>
</gene>
<dbReference type="EMBL" id="JPMX01000040">
    <property type="protein sequence ID" value="KGH46824.1"/>
    <property type="molecule type" value="Genomic_DNA"/>
</dbReference>